<gene>
    <name evidence="3" type="ORF">SAMN05421797_104174</name>
</gene>
<evidence type="ECO:0000313" key="3">
    <source>
        <dbReference type="EMBL" id="SIQ91901.1"/>
    </source>
</evidence>
<dbReference type="EMBL" id="FTMA01000004">
    <property type="protein sequence ID" value="SIQ91901.1"/>
    <property type="molecule type" value="Genomic_DNA"/>
</dbReference>
<evidence type="ECO:0000259" key="2">
    <source>
        <dbReference type="Pfam" id="PF23189"/>
    </source>
</evidence>
<dbReference type="NCBIfam" id="NF002674">
    <property type="entry name" value="PRK02399.1-2"/>
    <property type="match status" value="1"/>
</dbReference>
<dbReference type="AlphaFoldDB" id="A0A1N6WPF7"/>
<accession>A0A1N6WPF7</accession>
<dbReference type="Pfam" id="PF06792">
    <property type="entry name" value="UPF0261"/>
    <property type="match status" value="1"/>
</dbReference>
<dbReference type="PIRSF" id="PIRSF033271">
    <property type="entry name" value="UCP033271"/>
    <property type="match status" value="1"/>
</dbReference>
<dbReference type="CDD" id="cd15488">
    <property type="entry name" value="Tm-1-like"/>
    <property type="match status" value="1"/>
</dbReference>
<dbReference type="STRING" id="228959.SAMN05421797_104174"/>
<evidence type="ECO:0000313" key="4">
    <source>
        <dbReference type="Proteomes" id="UP000186953"/>
    </source>
</evidence>
<dbReference type="Pfam" id="PF23189">
    <property type="entry name" value="UPF0261_C"/>
    <property type="match status" value="1"/>
</dbReference>
<dbReference type="InterPro" id="IPR056778">
    <property type="entry name" value="UPF0261_C"/>
</dbReference>
<sequence>MVMIGCFDTKEVDFEYLYACLVQKGVEVISINTGVFGETDLFPVNYSAEKVALNGGTKLSEIRKNKDRGSAIDIMGKGAEKIVTDLVIKGKVSGIIGMGGGGGTFIALKAMTAVPFGIPKICLSTLATKDLSQKVGVKDIVLIPTIVDVTGLNKISTVLISQAAGALCGMMSTTIQRSQEVKGSIAISVFGNTTIAADACTRVLKSKGYDVLAFHSVGSGGAAMETLTVDGVFDAILDLTTTELADELCGGICSSGTDRLTAAGKIGIPQVVVPGCIDMVNFGPLKTVPEEYKDRQLFSWAPDVTLMRTNAEENKVLGKIIAEKLNSSKGPVTILLPLGGVSKIGGIGEIFYAPHIDTVLFDSIRENCKESVKIVEVNANVNTVLFAERAVQQLLELLA</sequence>
<organism evidence="3 4">
    <name type="scientific">Maribacter ulvicola</name>
    <dbReference type="NCBI Taxonomy" id="228959"/>
    <lineage>
        <taxon>Bacteria</taxon>
        <taxon>Pseudomonadati</taxon>
        <taxon>Bacteroidota</taxon>
        <taxon>Flavobacteriia</taxon>
        <taxon>Flavobacteriales</taxon>
        <taxon>Flavobacteriaceae</taxon>
        <taxon>Maribacter</taxon>
    </lineage>
</organism>
<dbReference type="PANTHER" id="PTHR31862">
    <property type="entry name" value="UPF0261 DOMAIN PROTEIN (AFU_ORTHOLOGUE AFUA_1G10120)"/>
    <property type="match status" value="1"/>
</dbReference>
<dbReference type="Proteomes" id="UP000186953">
    <property type="component" value="Unassembled WGS sequence"/>
</dbReference>
<dbReference type="InterPro" id="IPR051353">
    <property type="entry name" value="Tobamovirus_resist_UPF0261"/>
</dbReference>
<protein>
    <submittedName>
        <fullName evidence="3">Uncharacterized protein, UPF0261 family</fullName>
    </submittedName>
</protein>
<reference evidence="4" key="1">
    <citation type="submission" date="2017-01" db="EMBL/GenBank/DDBJ databases">
        <authorList>
            <person name="Varghese N."/>
            <person name="Submissions S."/>
        </authorList>
    </citation>
    <scope>NUCLEOTIDE SEQUENCE [LARGE SCALE GENOMIC DNA]</scope>
    <source>
        <strain evidence="4">DSM 15366</strain>
    </source>
</reference>
<proteinExistence type="predicted"/>
<dbReference type="PANTHER" id="PTHR31862:SF1">
    <property type="entry name" value="UPF0261 DOMAIN PROTEIN (AFU_ORTHOLOGUE AFUA_1G10120)"/>
    <property type="match status" value="1"/>
</dbReference>
<dbReference type="InterPro" id="IPR044122">
    <property type="entry name" value="UPF0261_N"/>
</dbReference>
<feature type="domain" description="UPF0261" evidence="2">
    <location>
        <begin position="183"/>
        <end position="397"/>
    </location>
</feature>
<keyword evidence="4" id="KW-1185">Reference proteome</keyword>
<evidence type="ECO:0000259" key="1">
    <source>
        <dbReference type="Pfam" id="PF06792"/>
    </source>
</evidence>
<feature type="domain" description="UPF0261" evidence="1">
    <location>
        <begin position="2"/>
        <end position="174"/>
    </location>
</feature>
<dbReference type="InterPro" id="IPR008322">
    <property type="entry name" value="UPF0261"/>
</dbReference>
<dbReference type="Gene3D" id="3.40.50.12020">
    <property type="entry name" value="Uncharacterised protein family UPF0261, NN domain"/>
    <property type="match status" value="1"/>
</dbReference>
<name>A0A1N6WPF7_9FLAO</name>
<dbReference type="Gene3D" id="3.40.50.12030">
    <property type="entry name" value="Uncharacterised protein family UPF0261, NC domain"/>
    <property type="match status" value="1"/>
</dbReference>